<proteinExistence type="predicted"/>
<comment type="caution">
    <text evidence="1">The sequence shown here is derived from an EMBL/GenBank/DDBJ whole genome shotgun (WGS) entry which is preliminary data.</text>
</comment>
<accession>A0ABQ5B3Q2</accession>
<dbReference type="Proteomes" id="UP001151760">
    <property type="component" value="Unassembled WGS sequence"/>
</dbReference>
<reference evidence="1" key="2">
    <citation type="submission" date="2022-01" db="EMBL/GenBank/DDBJ databases">
        <authorList>
            <person name="Yamashiro T."/>
            <person name="Shiraishi A."/>
            <person name="Satake H."/>
            <person name="Nakayama K."/>
        </authorList>
    </citation>
    <scope>NUCLEOTIDE SEQUENCE</scope>
</reference>
<sequence length="163" mass="18413">MQNTNDPFQTSTEPESNHENDFCYELHLKQRIKIGDVDYSGSQFAIGVSVGILAGKGSISFFCIAPRLWDMLAARLEAPFTLVERIPDALPDYFCVEEDLVQHLFDIYQEQHFSVPTSSLANNVLLSVKPRVLILNLVLRLNHLCSDSRSSQTMEQLLAHDES</sequence>
<protein>
    <recommendedName>
        <fullName evidence="3">MutS-like protein</fullName>
    </recommendedName>
</protein>
<evidence type="ECO:0008006" key="3">
    <source>
        <dbReference type="Google" id="ProtNLM"/>
    </source>
</evidence>
<keyword evidence="2" id="KW-1185">Reference proteome</keyword>
<evidence type="ECO:0000313" key="1">
    <source>
        <dbReference type="EMBL" id="GJT08178.1"/>
    </source>
</evidence>
<gene>
    <name evidence="1" type="ORF">Tco_0842640</name>
</gene>
<dbReference type="EMBL" id="BQNB010012809">
    <property type="protein sequence ID" value="GJT08178.1"/>
    <property type="molecule type" value="Genomic_DNA"/>
</dbReference>
<reference evidence="1" key="1">
    <citation type="journal article" date="2022" name="Int. J. Mol. Sci.">
        <title>Draft Genome of Tanacetum Coccineum: Genomic Comparison of Closely Related Tanacetum-Family Plants.</title>
        <authorList>
            <person name="Yamashiro T."/>
            <person name="Shiraishi A."/>
            <person name="Nakayama K."/>
            <person name="Satake H."/>
        </authorList>
    </citation>
    <scope>NUCLEOTIDE SEQUENCE</scope>
</reference>
<name>A0ABQ5B3Q2_9ASTR</name>
<evidence type="ECO:0000313" key="2">
    <source>
        <dbReference type="Proteomes" id="UP001151760"/>
    </source>
</evidence>
<organism evidence="1 2">
    <name type="scientific">Tanacetum coccineum</name>
    <dbReference type="NCBI Taxonomy" id="301880"/>
    <lineage>
        <taxon>Eukaryota</taxon>
        <taxon>Viridiplantae</taxon>
        <taxon>Streptophyta</taxon>
        <taxon>Embryophyta</taxon>
        <taxon>Tracheophyta</taxon>
        <taxon>Spermatophyta</taxon>
        <taxon>Magnoliopsida</taxon>
        <taxon>eudicotyledons</taxon>
        <taxon>Gunneridae</taxon>
        <taxon>Pentapetalae</taxon>
        <taxon>asterids</taxon>
        <taxon>campanulids</taxon>
        <taxon>Asterales</taxon>
        <taxon>Asteraceae</taxon>
        <taxon>Asteroideae</taxon>
        <taxon>Anthemideae</taxon>
        <taxon>Anthemidinae</taxon>
        <taxon>Tanacetum</taxon>
    </lineage>
</organism>